<dbReference type="CDD" id="cd06661">
    <property type="entry name" value="GGCT_like"/>
    <property type="match status" value="1"/>
</dbReference>
<comment type="caution">
    <text evidence="2">The sequence shown here is derived from an EMBL/GenBank/DDBJ whole genome shotgun (WGS) entry which is preliminary data.</text>
</comment>
<dbReference type="Gene3D" id="3.10.490.10">
    <property type="entry name" value="Gamma-glutamyl cyclotransferase-like"/>
    <property type="match status" value="1"/>
</dbReference>
<dbReference type="InterPro" id="IPR036568">
    <property type="entry name" value="GGCT-like_sf"/>
</dbReference>
<sequence length="474" mass="52235">MLTAALVTRRCLCVTAGLVKPQKPAQELRVMVSSSRMHDHKSAICIIPPRHLWDAIQDIRLFNDKSFVRWPPHINLLYPFYEDTGNAFQECTEAAAQALSTLQPFEVKLSEVRLFDHGRTCTLWLDPSSSKELSQLQGKLLEAFPDCTDLNEDPSRGITEFTPHLSLGQWAGSKAAQTAQQSIQDAWRPQTFVVDRVCFISRAGFLDPYRVRHTVGLGQGLSSACREVNVPYVATVGPDPLPLADGLAAEFGIGALQEEGVWYFAFGANMTAKKLTDSRGIKPYEATNGFLPGWRLAFNHKGGMGNIMQGTHGHGEASQTGQPGGGVHGVLHRLKPLDLARLTHMEHEYRPTELEVEADGGKRHIRAVAFVSAPEMHIAEGLPPPDRYLKLLQSGAHEVDLDTEYTAWLDGLDYVPNRERGQEYYTAPDGSKVKGRKRFWTGGDQVDSYGKRQARGGGRGRGSRGGHKAGRGTS</sequence>
<dbReference type="SUPFAM" id="SSF55144">
    <property type="entry name" value="LigT-like"/>
    <property type="match status" value="1"/>
</dbReference>
<evidence type="ECO:0000313" key="2">
    <source>
        <dbReference type="EMBL" id="CAK0786941.1"/>
    </source>
</evidence>
<dbReference type="PANTHER" id="PTHR37474:SF1">
    <property type="entry name" value="2'-5' RNA LIGASE FAMILY PROTEIN"/>
    <property type="match status" value="1"/>
</dbReference>
<dbReference type="InterPro" id="IPR009097">
    <property type="entry name" value="Cyclic_Pdiesterase"/>
</dbReference>
<dbReference type="Pfam" id="PF13563">
    <property type="entry name" value="2_5_RNA_ligase2"/>
    <property type="match status" value="1"/>
</dbReference>
<reference evidence="2 3" key="1">
    <citation type="submission" date="2023-10" db="EMBL/GenBank/DDBJ databases">
        <authorList>
            <person name="Maclean D."/>
            <person name="Macfadyen A."/>
        </authorList>
    </citation>
    <scope>NUCLEOTIDE SEQUENCE [LARGE SCALE GENOMIC DNA]</scope>
</reference>
<dbReference type="SUPFAM" id="SSF110857">
    <property type="entry name" value="Gamma-glutamyl cyclotransferase-like"/>
    <property type="match status" value="1"/>
</dbReference>
<dbReference type="InterPro" id="IPR013024">
    <property type="entry name" value="GGCT-like"/>
</dbReference>
<feature type="compositionally biased region" description="Basic residues" evidence="1">
    <location>
        <begin position="461"/>
        <end position="474"/>
    </location>
</feature>
<proteinExistence type="predicted"/>
<accession>A0AAV1IJE5</accession>
<evidence type="ECO:0000256" key="1">
    <source>
        <dbReference type="SAM" id="MobiDB-lite"/>
    </source>
</evidence>
<dbReference type="AlphaFoldDB" id="A0AAV1IJE5"/>
<dbReference type="EMBL" id="CAUYUE010000016">
    <property type="protein sequence ID" value="CAK0786941.1"/>
    <property type="molecule type" value="Genomic_DNA"/>
</dbReference>
<organism evidence="2 3">
    <name type="scientific">Coccomyxa viridis</name>
    <dbReference type="NCBI Taxonomy" id="1274662"/>
    <lineage>
        <taxon>Eukaryota</taxon>
        <taxon>Viridiplantae</taxon>
        <taxon>Chlorophyta</taxon>
        <taxon>core chlorophytes</taxon>
        <taxon>Trebouxiophyceae</taxon>
        <taxon>Trebouxiophyceae incertae sedis</taxon>
        <taxon>Coccomyxaceae</taxon>
        <taxon>Coccomyxa</taxon>
    </lineage>
</organism>
<keyword evidence="3" id="KW-1185">Reference proteome</keyword>
<protein>
    <submittedName>
        <fullName evidence="2">Uncharacterized protein</fullName>
    </submittedName>
</protein>
<feature type="region of interest" description="Disordered" evidence="1">
    <location>
        <begin position="435"/>
        <end position="474"/>
    </location>
</feature>
<dbReference type="Proteomes" id="UP001314263">
    <property type="component" value="Unassembled WGS sequence"/>
</dbReference>
<name>A0AAV1IJE5_9CHLO</name>
<gene>
    <name evidence="2" type="ORF">CVIRNUC_010155</name>
</gene>
<dbReference type="Pfam" id="PF13772">
    <property type="entry name" value="AIG2_2"/>
    <property type="match status" value="1"/>
</dbReference>
<dbReference type="Gene3D" id="3.90.1140.10">
    <property type="entry name" value="Cyclic phosphodiesterase"/>
    <property type="match status" value="1"/>
</dbReference>
<dbReference type="PANTHER" id="PTHR37474">
    <property type="entry name" value="RNA LIGASE/CYCLIC NUCLEOTIDE PHOSPHODIESTERASE"/>
    <property type="match status" value="1"/>
</dbReference>
<evidence type="ECO:0000313" key="3">
    <source>
        <dbReference type="Proteomes" id="UP001314263"/>
    </source>
</evidence>